<sequence length="346" mass="37974">MQYTKKVIASMPKAYAIGTFDGADARSFVIGVEKDGPIRRFALDGTPMETVTEGPGGVMTVTQVPGRDDQLLATTEFFSPNFGADTAGIACYTRAADGTWASHRICDLPYVHRFGLLKGADGQLWLIACTIKSACRQVKNDWLTPGAVYVAKLGDDLETATIEPTLLASCQLQNHGFWYAPDHSFALVSTAAGVFRYVPPATADGEWSVTCLIVRPTSDICMVDFDGDGKDEILTLSAFHGDTLSVWHETDVEDTYEKVWEDPEKRDFLHAIWSGELAGEKCAIVGNRKAGRDLLRVFYADGAYQLEVIDHDRGPANCWVIQDGETTRVIAANRETDEVALYDVTR</sequence>
<organism evidence="1 2">
    <name type="scientific">Olsenella profusa</name>
    <dbReference type="NCBI Taxonomy" id="138595"/>
    <lineage>
        <taxon>Bacteria</taxon>
        <taxon>Bacillati</taxon>
        <taxon>Actinomycetota</taxon>
        <taxon>Coriobacteriia</taxon>
        <taxon>Coriobacteriales</taxon>
        <taxon>Atopobiaceae</taxon>
        <taxon>Olsenella</taxon>
    </lineage>
</organism>
<evidence type="ECO:0000313" key="1">
    <source>
        <dbReference type="EMBL" id="MBM6774720.1"/>
    </source>
</evidence>
<dbReference type="EMBL" id="JACSNQ010000005">
    <property type="protein sequence ID" value="MBM6774720.1"/>
    <property type="molecule type" value="Genomic_DNA"/>
</dbReference>
<reference evidence="1 2" key="1">
    <citation type="journal article" date="2021" name="Sci. Rep.">
        <title>The distribution of antibiotic resistance genes in chicken gut microbiota commensals.</title>
        <authorList>
            <person name="Juricova H."/>
            <person name="Matiasovicova J."/>
            <person name="Kubasova T."/>
            <person name="Cejkova D."/>
            <person name="Rychlik I."/>
        </authorList>
    </citation>
    <scope>NUCLEOTIDE SEQUENCE [LARGE SCALE GENOMIC DNA]</scope>
    <source>
        <strain evidence="1 2">An794</strain>
    </source>
</reference>
<name>A0ABS2F1G2_9ACTN</name>
<dbReference type="SUPFAM" id="SSF69322">
    <property type="entry name" value="Tricorn protease domain 2"/>
    <property type="match status" value="1"/>
</dbReference>
<dbReference type="RefSeq" id="WP_204793068.1">
    <property type="nucleotide sequence ID" value="NZ_JACSNQ010000005.1"/>
</dbReference>
<evidence type="ECO:0008006" key="3">
    <source>
        <dbReference type="Google" id="ProtNLM"/>
    </source>
</evidence>
<proteinExistence type="predicted"/>
<protein>
    <recommendedName>
        <fullName evidence="3">FG-GAP repeat protein</fullName>
    </recommendedName>
</protein>
<keyword evidence="2" id="KW-1185">Reference proteome</keyword>
<comment type="caution">
    <text evidence="1">The sequence shown here is derived from an EMBL/GenBank/DDBJ whole genome shotgun (WGS) entry which is preliminary data.</text>
</comment>
<accession>A0ABS2F1G2</accession>
<gene>
    <name evidence="1" type="ORF">H9X80_04080</name>
</gene>
<dbReference type="Proteomes" id="UP000712527">
    <property type="component" value="Unassembled WGS sequence"/>
</dbReference>
<evidence type="ECO:0000313" key="2">
    <source>
        <dbReference type="Proteomes" id="UP000712527"/>
    </source>
</evidence>